<evidence type="ECO:0000313" key="2">
    <source>
        <dbReference type="Proteomes" id="UP000831701"/>
    </source>
</evidence>
<gene>
    <name evidence="1" type="ORF">L3Q82_023956</name>
</gene>
<dbReference type="Proteomes" id="UP000831701">
    <property type="component" value="Chromosome 6"/>
</dbReference>
<keyword evidence="2" id="KW-1185">Reference proteome</keyword>
<comment type="caution">
    <text evidence="1">The sequence shown here is derived from an EMBL/GenBank/DDBJ whole genome shotgun (WGS) entry which is preliminary data.</text>
</comment>
<accession>A0ACB8WU64</accession>
<proteinExistence type="predicted"/>
<organism evidence="1 2">
    <name type="scientific">Scortum barcoo</name>
    <name type="common">barcoo grunter</name>
    <dbReference type="NCBI Taxonomy" id="214431"/>
    <lineage>
        <taxon>Eukaryota</taxon>
        <taxon>Metazoa</taxon>
        <taxon>Chordata</taxon>
        <taxon>Craniata</taxon>
        <taxon>Vertebrata</taxon>
        <taxon>Euteleostomi</taxon>
        <taxon>Actinopterygii</taxon>
        <taxon>Neopterygii</taxon>
        <taxon>Teleostei</taxon>
        <taxon>Neoteleostei</taxon>
        <taxon>Acanthomorphata</taxon>
        <taxon>Eupercaria</taxon>
        <taxon>Centrarchiformes</taxon>
        <taxon>Terapontoidei</taxon>
        <taxon>Terapontidae</taxon>
        <taxon>Scortum</taxon>
    </lineage>
</organism>
<dbReference type="EMBL" id="CM041536">
    <property type="protein sequence ID" value="KAI3371359.1"/>
    <property type="molecule type" value="Genomic_DNA"/>
</dbReference>
<protein>
    <submittedName>
        <fullName evidence="1">Uncharacterized protein</fullName>
    </submittedName>
</protein>
<evidence type="ECO:0000313" key="1">
    <source>
        <dbReference type="EMBL" id="KAI3371359.1"/>
    </source>
</evidence>
<sequence>VSLKMEVKKKTFLENLRQKTKLVNLKRPGKKALAKQSRQLAHRRSISVPDLRFVPGEAFSTESALPSTASEAIFFGNSPGVSDTDSVASGSFADGALFTDRLSDAASETRLKVPTDHTTAALNRMSVPVERLTLYEETDGMKNLGPERKVTQEAEYAQVDKRAKRNVPKFTFEPIPAPRSVLFVSAVSARPDLVERDSLSGEDAPAERVLSGNIAAALARASSMGEQVNPYTEKRTTSFEPSSEKGTPPAIRGKVAADRVSLILDVPGTPLESGDGTSLDSACGTPSEEPVCMPSDSEELEREPCSPFFMRELSTEEAQLEEGQSEEALEEIAEMSSEQCDMFEESAQDPLESSVRSGSQGPVPVQRYLLNVNLKRGKNLVIRDKRSGTSDPYVKFKLDGKQLYKSKVVYKNLNPRWNESFSYPLRDREHDVEVRVSIVYDKNRTTDDFMGSSNICLNNLELYKTYEMELQLDDRKSKEDDMGVIIVEVCLMFRDATIKRPPVGVLYAKCPASPHSVWEPVMSGTVTARDIWLLADVPLFLSLQEPPWCGLPVSRDVLMCSNRDVLYSVNLCPTFTHSVNMMRCQAEAGAGKQRGERTEPPHTWRLSKNCNCVCVRIFAPQQNQALLSQRPAEMQKNVPKSQMWTGVLRITLVEGQDLPQYGHGDIYVRFRLGDQKYKSKNLCIQASPQWREQFDFNQFEDNQEPLQVEVCSKRGRKGEESWGMFEIDLSRLSLNERQLYTHMLDPGKGRLVFLVTLRPCWGVSISDIEIATLENPDERDTILQKFSIQNSHKCVGEVGFLQVKVIKANDLPATDLNGKSNSLCVVELGNSKLQTHTVYKTLNPEWNKALTFPIKDIHDVIELTVLDENGDKAPTFLGKVAIPLLTVQNGQQITLFLKKENLGNASKGSITLVLDVIYNKVRAGIRTFQPKETKLMEENPKFNKKWQAAQGFSGSADEGRTGSDLAPEVSGDHLCGATAVGAINQSTSPAEIEAIIRVVIIVLVNTVPENEMLWVLAFLSIIAEEGIFLVTVWHWELFMLPLFLLLLISWHYFQLSAGKASSNQDLVNMTMGDDEEEDEKESGKKGLMDKIHMVQEVVLVVQNVLEELANIGERIKNIFNWSVPFLSCLACFVLFAATTLLYFIPLRYIVLIWGVNKFTKKLRNPYTIDNNEILDFLKRVPSDVQKVQHSALRAPTSQNQPRKKNSNYWLLSLPSVCSRAAPLLHSPPCQAIEYVTALRYGARGKAQALPPLWGSGLRGTAPPNPLDNLGFLLLPWRAENK</sequence>
<feature type="non-terminal residue" evidence="1">
    <location>
        <position position="1"/>
    </location>
</feature>
<reference evidence="1" key="1">
    <citation type="submission" date="2022-04" db="EMBL/GenBank/DDBJ databases">
        <title>Jade perch genome.</title>
        <authorList>
            <person name="Chao B."/>
        </authorList>
    </citation>
    <scope>NUCLEOTIDE SEQUENCE</scope>
    <source>
        <strain evidence="1">CB-2022</strain>
    </source>
</reference>
<name>A0ACB8WU64_9TELE</name>